<proteinExistence type="predicted"/>
<organism evidence="2 3">
    <name type="scientific">Gallintestinimicrobium propionicum</name>
    <dbReference type="NCBI Taxonomy" id="2981770"/>
    <lineage>
        <taxon>Bacteria</taxon>
        <taxon>Bacillati</taxon>
        <taxon>Bacillota</taxon>
        <taxon>Clostridia</taxon>
        <taxon>Lachnospirales</taxon>
        <taxon>Lachnospiraceae</taxon>
        <taxon>Gallintestinimicrobium</taxon>
    </lineage>
</organism>
<dbReference type="GO" id="GO:0022857">
    <property type="term" value="F:transmembrane transporter activity"/>
    <property type="evidence" value="ECO:0007669"/>
    <property type="project" value="InterPro"/>
</dbReference>
<feature type="transmembrane region" description="Helical" evidence="1">
    <location>
        <begin position="75"/>
        <end position="97"/>
    </location>
</feature>
<dbReference type="AlphaFoldDB" id="A0AAE3B076"/>
<dbReference type="RefSeq" id="WP_308729053.1">
    <property type="nucleotide sequence ID" value="NZ_JAJEQF010000056.1"/>
</dbReference>
<feature type="transmembrane region" description="Helical" evidence="1">
    <location>
        <begin position="109"/>
        <end position="131"/>
    </location>
</feature>
<dbReference type="InterPro" id="IPR024529">
    <property type="entry name" value="ECF_trnsprt_substrate-spec"/>
</dbReference>
<dbReference type="Gene3D" id="1.10.1760.20">
    <property type="match status" value="1"/>
</dbReference>
<dbReference type="Proteomes" id="UP001199355">
    <property type="component" value="Unassembled WGS sequence"/>
</dbReference>
<accession>A0AAE3B076</accession>
<gene>
    <name evidence="2" type="ORF">LKD45_15190</name>
</gene>
<reference evidence="2 3" key="1">
    <citation type="submission" date="2021-10" db="EMBL/GenBank/DDBJ databases">
        <title>Anaerobic single-cell dispensing facilitates the cultivation of human gut bacteria.</title>
        <authorList>
            <person name="Afrizal A."/>
        </authorList>
    </citation>
    <scope>NUCLEOTIDE SEQUENCE [LARGE SCALE GENOMIC DNA]</scope>
    <source>
        <strain evidence="2 3">CLA-AA-H244</strain>
    </source>
</reference>
<evidence type="ECO:0000256" key="1">
    <source>
        <dbReference type="SAM" id="Phobius"/>
    </source>
</evidence>
<dbReference type="Pfam" id="PF12822">
    <property type="entry name" value="ECF_trnsprt"/>
    <property type="match status" value="1"/>
</dbReference>
<feature type="transmembrane region" description="Helical" evidence="1">
    <location>
        <begin position="143"/>
        <end position="168"/>
    </location>
</feature>
<keyword evidence="3" id="KW-1185">Reference proteome</keyword>
<name>A0AAE3B076_9FIRM</name>
<comment type="caution">
    <text evidence="2">The sequence shown here is derived from an EMBL/GenBank/DDBJ whole genome shotgun (WGS) entry which is preliminary data.</text>
</comment>
<keyword evidence="1" id="KW-0812">Transmembrane</keyword>
<sequence length="182" mass="19520">MSQMSQVKRAMITAVCIALCVVLPMAFHSIQNAGAIFCPMHIPVLLCGLLVGWPYGLLCGLAGPLLSSLLTGMPAMGYLPCMMVELGAYGLLCGLFMKFVRTGKIYTDLYISLVGGLLIGRVIAGLFRALIFSPGSYSLAAWATGYFVTCLPGLVIQLVLVPSIVFALMKARLVPMRYPAKH</sequence>
<keyword evidence="1" id="KW-1133">Transmembrane helix</keyword>
<evidence type="ECO:0000313" key="2">
    <source>
        <dbReference type="EMBL" id="MCC2169010.1"/>
    </source>
</evidence>
<dbReference type="EMBL" id="JAJEQF010000056">
    <property type="protein sequence ID" value="MCC2169010.1"/>
    <property type="molecule type" value="Genomic_DNA"/>
</dbReference>
<evidence type="ECO:0000313" key="3">
    <source>
        <dbReference type="Proteomes" id="UP001199355"/>
    </source>
</evidence>
<protein>
    <submittedName>
        <fullName evidence="2">ECF transporter S component</fullName>
    </submittedName>
</protein>
<keyword evidence="1" id="KW-0472">Membrane</keyword>